<evidence type="ECO:0000256" key="12">
    <source>
        <dbReference type="SAM" id="MobiDB-lite"/>
    </source>
</evidence>
<gene>
    <name evidence="13" type="primary">fliJ</name>
    <name evidence="13" type="ORF">LIN78_16975</name>
</gene>
<evidence type="ECO:0000256" key="2">
    <source>
        <dbReference type="ARBA" id="ARBA00010004"/>
    </source>
</evidence>
<dbReference type="PIRSF" id="PIRSF019404">
    <property type="entry name" value="FliJ"/>
    <property type="match status" value="1"/>
</dbReference>
<feature type="coiled-coil region" evidence="11">
    <location>
        <begin position="10"/>
        <end position="37"/>
    </location>
</feature>
<name>A0ABS8DAK6_9NEIS</name>
<keyword evidence="11" id="KW-0175">Coiled coil</keyword>
<dbReference type="PANTHER" id="PTHR38786:SF1">
    <property type="entry name" value="FLAGELLAR FLIJ PROTEIN"/>
    <property type="match status" value="1"/>
</dbReference>
<dbReference type="InterPro" id="IPR053716">
    <property type="entry name" value="Flag_assembly_chemotaxis_eff"/>
</dbReference>
<evidence type="ECO:0000256" key="8">
    <source>
        <dbReference type="ARBA" id="ARBA00022927"/>
    </source>
</evidence>
<dbReference type="PRINTS" id="PR01004">
    <property type="entry name" value="FLGFLIJ"/>
</dbReference>
<dbReference type="InterPro" id="IPR052570">
    <property type="entry name" value="FliJ"/>
</dbReference>
<organism evidence="13 14">
    <name type="scientific">Leeia speluncae</name>
    <dbReference type="NCBI Taxonomy" id="2884804"/>
    <lineage>
        <taxon>Bacteria</taxon>
        <taxon>Pseudomonadati</taxon>
        <taxon>Pseudomonadota</taxon>
        <taxon>Betaproteobacteria</taxon>
        <taxon>Neisseriales</taxon>
        <taxon>Leeiaceae</taxon>
        <taxon>Leeia</taxon>
    </lineage>
</organism>
<keyword evidence="7" id="KW-1005">Bacterial flagellum biogenesis</keyword>
<evidence type="ECO:0000256" key="6">
    <source>
        <dbReference type="ARBA" id="ARBA00022500"/>
    </source>
</evidence>
<dbReference type="PANTHER" id="PTHR38786">
    <property type="entry name" value="FLAGELLAR FLIJ PROTEIN"/>
    <property type="match status" value="1"/>
</dbReference>
<dbReference type="Proteomes" id="UP001165395">
    <property type="component" value="Unassembled WGS sequence"/>
</dbReference>
<evidence type="ECO:0000313" key="14">
    <source>
        <dbReference type="Proteomes" id="UP001165395"/>
    </source>
</evidence>
<keyword evidence="10" id="KW-1006">Bacterial flagellum protein export</keyword>
<dbReference type="Pfam" id="PF02050">
    <property type="entry name" value="FliJ"/>
    <property type="match status" value="1"/>
</dbReference>
<keyword evidence="13" id="KW-0966">Cell projection</keyword>
<evidence type="ECO:0000256" key="4">
    <source>
        <dbReference type="ARBA" id="ARBA00022448"/>
    </source>
</evidence>
<evidence type="ECO:0000256" key="7">
    <source>
        <dbReference type="ARBA" id="ARBA00022795"/>
    </source>
</evidence>
<proteinExistence type="inferred from homology"/>
<accession>A0ABS8DAK6</accession>
<evidence type="ECO:0000256" key="3">
    <source>
        <dbReference type="ARBA" id="ARBA00020392"/>
    </source>
</evidence>
<protein>
    <recommendedName>
        <fullName evidence="3">Flagellar FliJ protein</fullName>
    </recommendedName>
</protein>
<comment type="similarity">
    <text evidence="2">Belongs to the FliJ family.</text>
</comment>
<keyword evidence="4" id="KW-0813">Transport</keyword>
<dbReference type="RefSeq" id="WP_227182074.1">
    <property type="nucleotide sequence ID" value="NZ_JAJBZT010000014.1"/>
</dbReference>
<comment type="caution">
    <text evidence="13">The sequence shown here is derived from an EMBL/GenBank/DDBJ whole genome shotgun (WGS) entry which is preliminary data.</text>
</comment>
<keyword evidence="6" id="KW-0145">Chemotaxis</keyword>
<evidence type="ECO:0000313" key="13">
    <source>
        <dbReference type="EMBL" id="MCB6185242.1"/>
    </source>
</evidence>
<evidence type="ECO:0000256" key="10">
    <source>
        <dbReference type="ARBA" id="ARBA00023225"/>
    </source>
</evidence>
<keyword evidence="9" id="KW-0472">Membrane</keyword>
<evidence type="ECO:0000256" key="1">
    <source>
        <dbReference type="ARBA" id="ARBA00004413"/>
    </source>
</evidence>
<keyword evidence="13" id="KW-0282">Flagellum</keyword>
<dbReference type="EMBL" id="JAJBZT010000014">
    <property type="protein sequence ID" value="MCB6185242.1"/>
    <property type="molecule type" value="Genomic_DNA"/>
</dbReference>
<dbReference type="InterPro" id="IPR012823">
    <property type="entry name" value="Flagell_FliJ"/>
</dbReference>
<reference evidence="13" key="1">
    <citation type="submission" date="2021-10" db="EMBL/GenBank/DDBJ databases">
        <title>The complete genome sequence of Leeia sp. TBRC 13508.</title>
        <authorList>
            <person name="Charoenyingcharoen P."/>
            <person name="Yukphan P."/>
        </authorList>
    </citation>
    <scope>NUCLEOTIDE SEQUENCE</scope>
    <source>
        <strain evidence="13">TBRC 13508</strain>
    </source>
</reference>
<dbReference type="Gene3D" id="1.10.287.1700">
    <property type="match status" value="1"/>
</dbReference>
<evidence type="ECO:0000256" key="5">
    <source>
        <dbReference type="ARBA" id="ARBA00022475"/>
    </source>
</evidence>
<dbReference type="InterPro" id="IPR018006">
    <property type="entry name" value="Flag_FliJ_proteobac"/>
</dbReference>
<keyword evidence="13" id="KW-0969">Cilium</keyword>
<sequence length="148" mass="17472">MAKFQFEKLLELARQDEDKAARTMQDAQKRLNQSQQQFQTLGQYRQDYLDKLGQTQSQGITIAQLKDYQLFMSKLDTAIQQQQKEVERYEQILVAARNQWMEKRSKVQAFEALEVRHHANELKKENKQEQKLNDEFAGRAGRHTPENG</sequence>
<keyword evidence="5" id="KW-1003">Cell membrane</keyword>
<keyword evidence="14" id="KW-1185">Reference proteome</keyword>
<dbReference type="NCBIfam" id="TIGR02473">
    <property type="entry name" value="flagell_FliJ"/>
    <property type="match status" value="1"/>
</dbReference>
<evidence type="ECO:0000256" key="9">
    <source>
        <dbReference type="ARBA" id="ARBA00023136"/>
    </source>
</evidence>
<comment type="subcellular location">
    <subcellularLocation>
        <location evidence="1">Cell membrane</location>
        <topology evidence="1">Peripheral membrane protein</topology>
        <orientation evidence="1">Cytoplasmic side</orientation>
    </subcellularLocation>
</comment>
<keyword evidence="8" id="KW-0653">Protein transport</keyword>
<feature type="region of interest" description="Disordered" evidence="12">
    <location>
        <begin position="119"/>
        <end position="148"/>
    </location>
</feature>
<evidence type="ECO:0000256" key="11">
    <source>
        <dbReference type="SAM" id="Coils"/>
    </source>
</evidence>